<feature type="region of interest" description="Disordered" evidence="1">
    <location>
        <begin position="560"/>
        <end position="594"/>
    </location>
</feature>
<organism evidence="2 3">
    <name type="scientific">Basidiobolus meristosporus CBS 931.73</name>
    <dbReference type="NCBI Taxonomy" id="1314790"/>
    <lineage>
        <taxon>Eukaryota</taxon>
        <taxon>Fungi</taxon>
        <taxon>Fungi incertae sedis</taxon>
        <taxon>Zoopagomycota</taxon>
        <taxon>Entomophthoromycotina</taxon>
        <taxon>Basidiobolomycetes</taxon>
        <taxon>Basidiobolales</taxon>
        <taxon>Basidiobolaceae</taxon>
        <taxon>Basidiobolus</taxon>
    </lineage>
</organism>
<keyword evidence="3" id="KW-1185">Reference proteome</keyword>
<dbReference type="EMBL" id="MCFE01000514">
    <property type="protein sequence ID" value="ORX88629.1"/>
    <property type="molecule type" value="Genomic_DNA"/>
</dbReference>
<comment type="caution">
    <text evidence="2">The sequence shown here is derived from an EMBL/GenBank/DDBJ whole genome shotgun (WGS) entry which is preliminary data.</text>
</comment>
<evidence type="ECO:0000256" key="1">
    <source>
        <dbReference type="SAM" id="MobiDB-lite"/>
    </source>
</evidence>
<accession>A0A1Y1XS93</accession>
<evidence type="ECO:0000313" key="3">
    <source>
        <dbReference type="Proteomes" id="UP000193498"/>
    </source>
</evidence>
<protein>
    <submittedName>
        <fullName evidence="2">Uncharacterized protein</fullName>
    </submittedName>
</protein>
<feature type="region of interest" description="Disordered" evidence="1">
    <location>
        <begin position="28"/>
        <end position="89"/>
    </location>
</feature>
<evidence type="ECO:0000313" key="2">
    <source>
        <dbReference type="EMBL" id="ORX88629.1"/>
    </source>
</evidence>
<name>A0A1Y1XS93_9FUNG</name>
<dbReference type="Proteomes" id="UP000193498">
    <property type="component" value="Unassembled WGS sequence"/>
</dbReference>
<feature type="region of interest" description="Disordered" evidence="1">
    <location>
        <begin position="317"/>
        <end position="336"/>
    </location>
</feature>
<feature type="region of interest" description="Disordered" evidence="1">
    <location>
        <begin position="395"/>
        <end position="417"/>
    </location>
</feature>
<reference evidence="2 3" key="1">
    <citation type="submission" date="2016-07" db="EMBL/GenBank/DDBJ databases">
        <title>Pervasive Adenine N6-methylation of Active Genes in Fungi.</title>
        <authorList>
            <consortium name="DOE Joint Genome Institute"/>
            <person name="Mondo S.J."/>
            <person name="Dannebaum R.O."/>
            <person name="Kuo R.C."/>
            <person name="Labutti K."/>
            <person name="Haridas S."/>
            <person name="Kuo A."/>
            <person name="Salamov A."/>
            <person name="Ahrendt S.R."/>
            <person name="Lipzen A."/>
            <person name="Sullivan W."/>
            <person name="Andreopoulos W.B."/>
            <person name="Clum A."/>
            <person name="Lindquist E."/>
            <person name="Daum C."/>
            <person name="Ramamoorthy G.K."/>
            <person name="Gryganskyi A."/>
            <person name="Culley D."/>
            <person name="Magnuson J.K."/>
            <person name="James T.Y."/>
            <person name="O'Malley M.A."/>
            <person name="Stajich J.E."/>
            <person name="Spatafora J.W."/>
            <person name="Visel A."/>
            <person name="Grigoriev I.V."/>
        </authorList>
    </citation>
    <scope>NUCLEOTIDE SEQUENCE [LARGE SCALE GENOMIC DNA]</scope>
    <source>
        <strain evidence="2 3">CBS 931.73</strain>
    </source>
</reference>
<feature type="region of interest" description="Disordered" evidence="1">
    <location>
        <begin position="446"/>
        <end position="482"/>
    </location>
</feature>
<feature type="compositionally biased region" description="Polar residues" evidence="1">
    <location>
        <begin position="568"/>
        <end position="577"/>
    </location>
</feature>
<sequence length="723" mass="81168">MGTDSQDSYQPPSFPRLNFSTLRAYTDHTQLSNSEDEHECRDVDLEEISVPTERTKRKGSPKAQIEACSPSASRHIDPHAPLSKRQRKEEDGLAIPPVVRLVLDCVEIVVREQAVVDSSIPEIDRQPEISSEFRIDRVKSSWQKSLAEPYVSQSLSPVLAHPMGSEEDLKLPERFASEPVKPEASRRVLGEPTLSRRQKSIITLDSQDSHSDFSCELEEERIQFLNVFREHEEALFQADTFQHFMECKSQLARKQRIYNSSPHGRVEDSIGHAINHYTAKSLEEISYFEDQIIFLRMNLVQNLKALAQERDENLDKWRDSPYPTHKLMTDSPESNWERARSDEIDSRLTPPGGGVFDDFGVRVATNGDKTTTTQAENSLIELEDTLELKSLGEVREPQVASSLTSEPEKPYLESDESESAIITTAIALLTAETIHETSLEPIKSPNVRSYSTIDSPSPPISRPSSRFNSPEMANQSHRKETDSLTAAVLCGEPDVQAPPLLSPLNAPLEDGHPNSCEIVSLSSTSFYHANTHEGMLSDILLDTGSTSHRPILEDAMKRESHLDEVRTPSDTFSLDNHPTSDGHANEVPPPGPQVHLIESQSWYERDSDQDSAGDEVDLLELYHPDELPAMYSAPSAVPSNSSFTHTYDISFNSDLCTFEPSISESQPFLLLSDIANSTSEVTHLHSINESMPNYRDMSFDSLKVRVSFLIEWCMEFLTARTHI</sequence>
<dbReference type="AlphaFoldDB" id="A0A1Y1XS93"/>
<gene>
    <name evidence="2" type="ORF">K493DRAFT_319330</name>
</gene>
<proteinExistence type="predicted"/>
<dbReference type="InParanoid" id="A0A1Y1XS93"/>